<accession>A0A326U4R3</accession>
<dbReference type="Proteomes" id="UP000248806">
    <property type="component" value="Unassembled WGS sequence"/>
</dbReference>
<gene>
    <name evidence="2" type="ORF">EI42_03932</name>
</gene>
<keyword evidence="2" id="KW-0808">Transferase</keyword>
<dbReference type="AlphaFoldDB" id="A0A326U4R3"/>
<evidence type="ECO:0000313" key="3">
    <source>
        <dbReference type="Proteomes" id="UP000248806"/>
    </source>
</evidence>
<dbReference type="GO" id="GO:0016747">
    <property type="term" value="F:acyltransferase activity, transferring groups other than amino-acyl groups"/>
    <property type="evidence" value="ECO:0007669"/>
    <property type="project" value="InterPro"/>
</dbReference>
<feature type="domain" description="N-acetyltransferase" evidence="1">
    <location>
        <begin position="13"/>
        <end position="161"/>
    </location>
</feature>
<sequence>MQTVKERTPLTEPVVQPFTEQDTEWKTRFFHEHWGGTLMISRGVTHHLDTHPGFIALLEGNRAGLLTYHIQNQECEITCLESLKEGRGIGTALIEAAKAAARDADCTRLWLITSNDNVDALRFYQKRGFTLVAVHRDAHHRSAQAQATDPPHWQLRYSYTR</sequence>
<dbReference type="PROSITE" id="PS51186">
    <property type="entry name" value="GNAT"/>
    <property type="match status" value="1"/>
</dbReference>
<dbReference type="InterPro" id="IPR000182">
    <property type="entry name" value="GNAT_dom"/>
</dbReference>
<name>A0A326U4R3_THEHA</name>
<dbReference type="Pfam" id="PF00583">
    <property type="entry name" value="Acetyltransf_1"/>
    <property type="match status" value="1"/>
</dbReference>
<evidence type="ECO:0000259" key="1">
    <source>
        <dbReference type="PROSITE" id="PS51186"/>
    </source>
</evidence>
<dbReference type="InterPro" id="IPR016181">
    <property type="entry name" value="Acyl_CoA_acyltransferase"/>
</dbReference>
<evidence type="ECO:0000313" key="2">
    <source>
        <dbReference type="EMBL" id="PZW26352.1"/>
    </source>
</evidence>
<dbReference type="Gene3D" id="3.40.630.30">
    <property type="match status" value="1"/>
</dbReference>
<reference evidence="2 3" key="1">
    <citation type="submission" date="2018-06" db="EMBL/GenBank/DDBJ databases">
        <title>Genomic Encyclopedia of Archaeal and Bacterial Type Strains, Phase II (KMG-II): from individual species to whole genera.</title>
        <authorList>
            <person name="Goeker M."/>
        </authorList>
    </citation>
    <scope>NUCLEOTIDE SEQUENCE [LARGE SCALE GENOMIC DNA]</scope>
    <source>
        <strain evidence="2 3">ATCC BAA-1881</strain>
    </source>
</reference>
<dbReference type="EMBL" id="QKUF01000015">
    <property type="protein sequence ID" value="PZW26352.1"/>
    <property type="molecule type" value="Genomic_DNA"/>
</dbReference>
<protein>
    <submittedName>
        <fullName evidence="2">Acetyltransferase (GNAT) family protein</fullName>
    </submittedName>
</protein>
<comment type="caution">
    <text evidence="2">The sequence shown here is derived from an EMBL/GenBank/DDBJ whole genome shotgun (WGS) entry which is preliminary data.</text>
</comment>
<dbReference type="SUPFAM" id="SSF55729">
    <property type="entry name" value="Acyl-CoA N-acyltransferases (Nat)"/>
    <property type="match status" value="1"/>
</dbReference>
<keyword evidence="3" id="KW-1185">Reference proteome</keyword>
<organism evidence="2 3">
    <name type="scientific">Thermosporothrix hazakensis</name>
    <dbReference type="NCBI Taxonomy" id="644383"/>
    <lineage>
        <taxon>Bacteria</taxon>
        <taxon>Bacillati</taxon>
        <taxon>Chloroflexota</taxon>
        <taxon>Ktedonobacteria</taxon>
        <taxon>Ktedonobacterales</taxon>
        <taxon>Thermosporotrichaceae</taxon>
        <taxon>Thermosporothrix</taxon>
    </lineage>
</organism>
<proteinExistence type="predicted"/>